<reference evidence="1 2" key="1">
    <citation type="submission" date="2021-01" db="EMBL/GenBank/DDBJ databases">
        <title>Genomic Encyclopedia of Type Strains, Phase IV (KMG-IV): sequencing the most valuable type-strain genomes for metagenomic binning, comparative biology and taxonomic classification.</title>
        <authorList>
            <person name="Goeker M."/>
        </authorList>
    </citation>
    <scope>NUCLEOTIDE SEQUENCE [LARGE SCALE GENOMIC DNA]</scope>
    <source>
        <strain evidence="1 2">DSM 25540</strain>
    </source>
</reference>
<dbReference type="NCBIfam" id="TIGR02845">
    <property type="entry name" value="spore_V_AD"/>
    <property type="match status" value="1"/>
</dbReference>
<sequence length="335" mass="36120">MYISKQSFRYESEPCIVSSGVVVGPTEAKGPLKDHFDKMYDDLWINEDSFEKAQKKLMEEACKETLTKANITSEEVTFLFGGDLINQITGTSFASRTLGIPFFGLFGACSTSMEALSLAAMVVEQGAPYVLAGTASHYAAIEKQFRYPIEYGSQRPPTAQRTVTAGGAALVAPTGSNIHVTKSTIGKVIDNGIKDPFNMGAAMAPAAVDTILTHFNDFNTSEEDYDLILTGDLGQVGRSIALEWFRQKGVTLPEGKFQDCGLMIYDDEPEAMAGASGTGCSAAVVFSKILQEMQQGKYKKILVCATGALLSPLTYQQKESIPCIAHAVVIERKGA</sequence>
<dbReference type="NCBIfam" id="NF009069">
    <property type="entry name" value="PRK12404.1"/>
    <property type="match status" value="1"/>
</dbReference>
<dbReference type="PIRSF" id="PIRSF011570">
    <property type="entry name" value="SpoVAD"/>
    <property type="match status" value="1"/>
</dbReference>
<dbReference type="EMBL" id="JAFBEC010000007">
    <property type="protein sequence ID" value="MBM7633582.1"/>
    <property type="molecule type" value="Genomic_DNA"/>
</dbReference>
<protein>
    <submittedName>
        <fullName evidence="1">Stage V sporulation protein AD</fullName>
    </submittedName>
</protein>
<dbReference type="InterPro" id="IPR010894">
    <property type="entry name" value="SpoVAD"/>
</dbReference>
<dbReference type="RefSeq" id="WP_204698282.1">
    <property type="nucleotide sequence ID" value="NZ_JAFBEC010000007.1"/>
</dbReference>
<organism evidence="1 2">
    <name type="scientific">Geomicrobium sediminis</name>
    <dbReference type="NCBI Taxonomy" id="1347788"/>
    <lineage>
        <taxon>Bacteria</taxon>
        <taxon>Bacillati</taxon>
        <taxon>Bacillota</taxon>
        <taxon>Bacilli</taxon>
        <taxon>Bacillales</taxon>
        <taxon>Geomicrobium</taxon>
    </lineage>
</organism>
<evidence type="ECO:0000313" key="2">
    <source>
        <dbReference type="Proteomes" id="UP000741863"/>
    </source>
</evidence>
<dbReference type="NCBIfam" id="NF006160">
    <property type="entry name" value="PRK08304.1"/>
    <property type="match status" value="1"/>
</dbReference>
<dbReference type="SUPFAM" id="SSF53901">
    <property type="entry name" value="Thiolase-like"/>
    <property type="match status" value="1"/>
</dbReference>
<proteinExistence type="predicted"/>
<dbReference type="InterPro" id="IPR016039">
    <property type="entry name" value="Thiolase-like"/>
</dbReference>
<dbReference type="InterPro" id="IPR038369">
    <property type="entry name" value="SpoVAD_sf"/>
</dbReference>
<dbReference type="Gene3D" id="3.40.47.40">
    <property type="entry name" value="Stage V sporulation protein AD"/>
    <property type="match status" value="1"/>
</dbReference>
<accession>A0ABS2PE79</accession>
<dbReference type="Pfam" id="PF07451">
    <property type="entry name" value="SpoVAD"/>
    <property type="match status" value="1"/>
</dbReference>
<name>A0ABS2PE79_9BACL</name>
<comment type="caution">
    <text evidence="1">The sequence shown here is derived from an EMBL/GenBank/DDBJ whole genome shotgun (WGS) entry which is preliminary data.</text>
</comment>
<dbReference type="Proteomes" id="UP000741863">
    <property type="component" value="Unassembled WGS sequence"/>
</dbReference>
<evidence type="ECO:0000313" key="1">
    <source>
        <dbReference type="EMBL" id="MBM7633582.1"/>
    </source>
</evidence>
<gene>
    <name evidence="1" type="ORF">JOD17_002676</name>
</gene>
<keyword evidence="2" id="KW-1185">Reference proteome</keyword>